<dbReference type="OrthoDB" id="6500857at2759"/>
<gene>
    <name evidence="1" type="ORF">HPB48_007530</name>
</gene>
<evidence type="ECO:0000313" key="1">
    <source>
        <dbReference type="EMBL" id="KAH9378932.1"/>
    </source>
</evidence>
<dbReference type="AlphaFoldDB" id="A0A9J6GXB1"/>
<protein>
    <submittedName>
        <fullName evidence="1">Uncharacterized protein</fullName>
    </submittedName>
</protein>
<sequence>MLSLQLFNDFLPEVLRALGTKHNLFSFDATATFIEIVFKWWNIVNVKTPWKRKGLRTQFEEPVFSGDSDSKIDFLRTLLTWLHDWRSKGLDKSTLMKETHAALEHTTYGLVELARYSFGYPTSFWKDTD</sequence>
<accession>A0A9J6GXB1</accession>
<dbReference type="VEuPathDB" id="VectorBase:HLOH_043286"/>
<keyword evidence="2" id="KW-1185">Reference proteome</keyword>
<reference evidence="1 2" key="1">
    <citation type="journal article" date="2020" name="Cell">
        <title>Large-Scale Comparative Analyses of Tick Genomes Elucidate Their Genetic Diversity and Vector Capacities.</title>
        <authorList>
            <consortium name="Tick Genome and Microbiome Consortium (TIGMIC)"/>
            <person name="Jia N."/>
            <person name="Wang J."/>
            <person name="Shi W."/>
            <person name="Du L."/>
            <person name="Sun Y."/>
            <person name="Zhan W."/>
            <person name="Jiang J.F."/>
            <person name="Wang Q."/>
            <person name="Zhang B."/>
            <person name="Ji P."/>
            <person name="Bell-Sakyi L."/>
            <person name="Cui X.M."/>
            <person name="Yuan T.T."/>
            <person name="Jiang B.G."/>
            <person name="Yang W.F."/>
            <person name="Lam T.T."/>
            <person name="Chang Q.C."/>
            <person name="Ding S.J."/>
            <person name="Wang X.J."/>
            <person name="Zhu J.G."/>
            <person name="Ruan X.D."/>
            <person name="Zhao L."/>
            <person name="Wei J.T."/>
            <person name="Ye R.Z."/>
            <person name="Que T.C."/>
            <person name="Du C.H."/>
            <person name="Zhou Y.H."/>
            <person name="Cheng J.X."/>
            <person name="Dai P.F."/>
            <person name="Guo W.B."/>
            <person name="Han X.H."/>
            <person name="Huang E.J."/>
            <person name="Li L.F."/>
            <person name="Wei W."/>
            <person name="Gao Y.C."/>
            <person name="Liu J.Z."/>
            <person name="Shao H.Z."/>
            <person name="Wang X."/>
            <person name="Wang C.C."/>
            <person name="Yang T.C."/>
            <person name="Huo Q.B."/>
            <person name="Li W."/>
            <person name="Chen H.Y."/>
            <person name="Chen S.E."/>
            <person name="Zhou L.G."/>
            <person name="Ni X.B."/>
            <person name="Tian J.H."/>
            <person name="Sheng Y."/>
            <person name="Liu T."/>
            <person name="Pan Y.S."/>
            <person name="Xia L.Y."/>
            <person name="Li J."/>
            <person name="Zhao F."/>
            <person name="Cao W.C."/>
        </authorList>
    </citation>
    <scope>NUCLEOTIDE SEQUENCE [LARGE SCALE GENOMIC DNA]</scope>
    <source>
        <strain evidence="1">HaeL-2018</strain>
    </source>
</reference>
<dbReference type="Proteomes" id="UP000821853">
    <property type="component" value="Unassembled WGS sequence"/>
</dbReference>
<evidence type="ECO:0000313" key="2">
    <source>
        <dbReference type="Proteomes" id="UP000821853"/>
    </source>
</evidence>
<proteinExistence type="predicted"/>
<comment type="caution">
    <text evidence="1">The sequence shown here is derived from an EMBL/GenBank/DDBJ whole genome shotgun (WGS) entry which is preliminary data.</text>
</comment>
<name>A0A9J6GXB1_HAELO</name>
<dbReference type="EMBL" id="JABSTR010000009">
    <property type="protein sequence ID" value="KAH9378932.1"/>
    <property type="molecule type" value="Genomic_DNA"/>
</dbReference>
<organism evidence="1 2">
    <name type="scientific">Haemaphysalis longicornis</name>
    <name type="common">Bush tick</name>
    <dbReference type="NCBI Taxonomy" id="44386"/>
    <lineage>
        <taxon>Eukaryota</taxon>
        <taxon>Metazoa</taxon>
        <taxon>Ecdysozoa</taxon>
        <taxon>Arthropoda</taxon>
        <taxon>Chelicerata</taxon>
        <taxon>Arachnida</taxon>
        <taxon>Acari</taxon>
        <taxon>Parasitiformes</taxon>
        <taxon>Ixodida</taxon>
        <taxon>Ixodoidea</taxon>
        <taxon>Ixodidae</taxon>
        <taxon>Haemaphysalinae</taxon>
        <taxon>Haemaphysalis</taxon>
    </lineage>
</organism>